<dbReference type="AlphaFoldDB" id="A0A4R2RZI7"/>
<protein>
    <submittedName>
        <fullName evidence="2">Uncharacterized protein</fullName>
    </submittedName>
</protein>
<evidence type="ECO:0000313" key="3">
    <source>
        <dbReference type="Proteomes" id="UP000294813"/>
    </source>
</evidence>
<feature type="non-terminal residue" evidence="2">
    <location>
        <position position="1"/>
    </location>
</feature>
<sequence length="26" mass="3110">PLFDMFVAEAVDPNVFRKRMLDPWSK</sequence>
<keyword evidence="3" id="KW-1185">Reference proteome</keyword>
<organism evidence="2 3">
    <name type="scientific">Heliophilum fasciatum</name>
    <dbReference type="NCBI Taxonomy" id="35700"/>
    <lineage>
        <taxon>Bacteria</taxon>
        <taxon>Bacillati</taxon>
        <taxon>Bacillota</taxon>
        <taxon>Clostridia</taxon>
        <taxon>Eubacteriales</taxon>
        <taxon>Heliobacteriaceae</taxon>
        <taxon>Heliophilum</taxon>
    </lineage>
</organism>
<reference evidence="2 3" key="1">
    <citation type="submission" date="2019-03" db="EMBL/GenBank/DDBJ databases">
        <title>Genomic Encyclopedia of Type Strains, Phase IV (KMG-IV): sequencing the most valuable type-strain genomes for metagenomic binning, comparative biology and taxonomic classification.</title>
        <authorList>
            <person name="Goeker M."/>
        </authorList>
    </citation>
    <scope>NUCLEOTIDE SEQUENCE [LARGE SCALE GENOMIC DNA]</scope>
    <source>
        <strain evidence="2 3">DSM 11170</strain>
    </source>
</reference>
<name>A0A4R2RZI7_9FIRM</name>
<evidence type="ECO:0000313" key="2">
    <source>
        <dbReference type="EMBL" id="TCP68539.1"/>
    </source>
</evidence>
<dbReference type="Proteomes" id="UP000294813">
    <property type="component" value="Unassembled WGS sequence"/>
</dbReference>
<comment type="caution">
    <text evidence="2">The sequence shown here is derived from an EMBL/GenBank/DDBJ whole genome shotgun (WGS) entry which is preliminary data.</text>
</comment>
<proteinExistence type="predicted"/>
<gene>
    <name evidence="2" type="ORF">EDD73_103173</name>
    <name evidence="1" type="ORF">EDD73_1241</name>
</gene>
<dbReference type="EMBL" id="SLXT01000024">
    <property type="protein sequence ID" value="TCP62028.1"/>
    <property type="molecule type" value="Genomic_DNA"/>
</dbReference>
<evidence type="ECO:0000313" key="1">
    <source>
        <dbReference type="EMBL" id="TCP62028.1"/>
    </source>
</evidence>
<accession>A0A4R2RZI7</accession>
<dbReference type="EMBL" id="SLXT01000003">
    <property type="protein sequence ID" value="TCP68539.1"/>
    <property type="molecule type" value="Genomic_DNA"/>
</dbReference>